<evidence type="ECO:0000313" key="2">
    <source>
        <dbReference type="EMBL" id="KAJ5219045.1"/>
    </source>
</evidence>
<gene>
    <name evidence="2" type="ORF">N7498_001144</name>
</gene>
<feature type="region of interest" description="Disordered" evidence="1">
    <location>
        <begin position="27"/>
        <end position="48"/>
    </location>
</feature>
<proteinExistence type="predicted"/>
<keyword evidence="3" id="KW-1185">Reference proteome</keyword>
<name>A0A9W9NFK4_9EURO</name>
<protein>
    <submittedName>
        <fullName evidence="2">Uncharacterized protein</fullName>
    </submittedName>
</protein>
<dbReference type="Proteomes" id="UP001150904">
    <property type="component" value="Unassembled WGS sequence"/>
</dbReference>
<dbReference type="EMBL" id="JAPQKR010000004">
    <property type="protein sequence ID" value="KAJ5219045.1"/>
    <property type="molecule type" value="Genomic_DNA"/>
</dbReference>
<dbReference type="RefSeq" id="XP_058313618.1">
    <property type="nucleotide sequence ID" value="XM_058448207.1"/>
</dbReference>
<evidence type="ECO:0000313" key="3">
    <source>
        <dbReference type="Proteomes" id="UP001150904"/>
    </source>
</evidence>
<reference evidence="2" key="2">
    <citation type="journal article" date="2023" name="IMA Fungus">
        <title>Comparative genomic study of the Penicillium genus elucidates a diverse pangenome and 15 lateral gene transfer events.</title>
        <authorList>
            <person name="Petersen C."/>
            <person name="Sorensen T."/>
            <person name="Nielsen M.R."/>
            <person name="Sondergaard T.E."/>
            <person name="Sorensen J.L."/>
            <person name="Fitzpatrick D.A."/>
            <person name="Frisvad J.C."/>
            <person name="Nielsen K.L."/>
        </authorList>
    </citation>
    <scope>NUCLEOTIDE SEQUENCE</scope>
    <source>
        <strain evidence="2">IBT 15544</strain>
    </source>
</reference>
<dbReference type="AlphaFoldDB" id="A0A9W9NFK4"/>
<feature type="compositionally biased region" description="Polar residues" evidence="1">
    <location>
        <begin position="38"/>
        <end position="48"/>
    </location>
</feature>
<evidence type="ECO:0000256" key="1">
    <source>
        <dbReference type="SAM" id="MobiDB-lite"/>
    </source>
</evidence>
<reference evidence="2" key="1">
    <citation type="submission" date="2022-12" db="EMBL/GenBank/DDBJ databases">
        <authorList>
            <person name="Petersen C."/>
        </authorList>
    </citation>
    <scope>NUCLEOTIDE SEQUENCE</scope>
    <source>
        <strain evidence="2">IBT 15544</strain>
    </source>
</reference>
<organism evidence="2 3">
    <name type="scientific">Penicillium cinerascens</name>
    <dbReference type="NCBI Taxonomy" id="70096"/>
    <lineage>
        <taxon>Eukaryota</taxon>
        <taxon>Fungi</taxon>
        <taxon>Dikarya</taxon>
        <taxon>Ascomycota</taxon>
        <taxon>Pezizomycotina</taxon>
        <taxon>Eurotiomycetes</taxon>
        <taxon>Eurotiomycetidae</taxon>
        <taxon>Eurotiales</taxon>
        <taxon>Aspergillaceae</taxon>
        <taxon>Penicillium</taxon>
    </lineage>
</organism>
<dbReference type="GeneID" id="83175507"/>
<accession>A0A9W9NFK4</accession>
<sequence>MSKPVLFGGMKPVAFLCVQLEAARSSATPTHSGAMANAENSVWSRRPTETASAVMTTAPTPSGTVLAKSTVDTILGVSARVQTLS</sequence>
<comment type="caution">
    <text evidence="2">The sequence shown here is derived from an EMBL/GenBank/DDBJ whole genome shotgun (WGS) entry which is preliminary data.</text>
</comment>